<keyword evidence="2" id="KW-1185">Reference proteome</keyword>
<evidence type="ECO:0000313" key="2">
    <source>
        <dbReference type="Proteomes" id="UP000501726"/>
    </source>
</evidence>
<protein>
    <submittedName>
        <fullName evidence="1">Uncharacterized protein</fullName>
    </submittedName>
</protein>
<dbReference type="AlphaFoldDB" id="A0A6F8PUP6"/>
<organism evidence="1 2">
    <name type="scientific">Thiosulfatimonas sediminis</name>
    <dbReference type="NCBI Taxonomy" id="2675054"/>
    <lineage>
        <taxon>Bacteria</taxon>
        <taxon>Pseudomonadati</taxon>
        <taxon>Pseudomonadota</taxon>
        <taxon>Gammaproteobacteria</taxon>
        <taxon>Thiotrichales</taxon>
        <taxon>Piscirickettsiaceae</taxon>
        <taxon>Thiosulfatimonas</taxon>
    </lineage>
</organism>
<proteinExistence type="predicted"/>
<sequence>MSKGTPTKFSRSIATKLTNEKRQTRLNFIKTEFMTRFCMEYVESDIVPIDGIRYS</sequence>
<gene>
    <name evidence="1" type="ORF">THMIRHAS_12180</name>
</gene>
<dbReference type="KEGG" id="tse:THMIRHAS_12180"/>
<name>A0A6F8PUP6_9GAMM</name>
<dbReference type="EMBL" id="AP021889">
    <property type="protein sequence ID" value="BBP45845.1"/>
    <property type="molecule type" value="Genomic_DNA"/>
</dbReference>
<reference evidence="2" key="1">
    <citation type="submission" date="2019-11" db="EMBL/GenBank/DDBJ databases">
        <title>Isolation and characterization of two novel species in the genus Thiomicrorhabdus.</title>
        <authorList>
            <person name="Mochizuki J."/>
            <person name="Kojima H."/>
            <person name="Fukui M."/>
        </authorList>
    </citation>
    <scope>NUCLEOTIDE SEQUENCE [LARGE SCALE GENOMIC DNA]</scope>
    <source>
        <strain evidence="2">aks77</strain>
    </source>
</reference>
<accession>A0A6F8PUP6</accession>
<dbReference type="Proteomes" id="UP000501726">
    <property type="component" value="Chromosome"/>
</dbReference>
<evidence type="ECO:0000313" key="1">
    <source>
        <dbReference type="EMBL" id="BBP45845.1"/>
    </source>
</evidence>